<dbReference type="EMBL" id="WSZM01000135">
    <property type="protein sequence ID" value="KAF4040812.1"/>
    <property type="molecule type" value="Genomic_DNA"/>
</dbReference>
<sequence>MTCQCRHVGSSSLNKNVIEQDVAAVDKSETILAGGKFPGKGVLTENGSPCRTRDHGHGGVVAGIVIVGEAVVSGLEGKVSSSPALTRRQRMSYQEAMLLGKAIPPTWFVTSLSKAVRLRYRESD</sequence>
<accession>A0A833S569</accession>
<gene>
    <name evidence="1" type="ORF">GN244_ATG06854</name>
</gene>
<evidence type="ECO:0000313" key="2">
    <source>
        <dbReference type="Proteomes" id="UP000602510"/>
    </source>
</evidence>
<dbReference type="Proteomes" id="UP000602510">
    <property type="component" value="Unassembled WGS sequence"/>
</dbReference>
<dbReference type="AlphaFoldDB" id="A0A833S569"/>
<evidence type="ECO:0000313" key="1">
    <source>
        <dbReference type="EMBL" id="KAF4040812.1"/>
    </source>
</evidence>
<keyword evidence="2" id="KW-1185">Reference proteome</keyword>
<organism evidence="1 2">
    <name type="scientific">Phytophthora infestans</name>
    <name type="common">Potato late blight agent</name>
    <name type="synonym">Botrytis infestans</name>
    <dbReference type="NCBI Taxonomy" id="4787"/>
    <lineage>
        <taxon>Eukaryota</taxon>
        <taxon>Sar</taxon>
        <taxon>Stramenopiles</taxon>
        <taxon>Oomycota</taxon>
        <taxon>Peronosporomycetes</taxon>
        <taxon>Peronosporales</taxon>
        <taxon>Peronosporaceae</taxon>
        <taxon>Phytophthora</taxon>
    </lineage>
</organism>
<proteinExistence type="predicted"/>
<reference evidence="1" key="1">
    <citation type="submission" date="2020-04" db="EMBL/GenBank/DDBJ databases">
        <title>Hybrid Assembly of Korean Phytophthora infestans isolates.</title>
        <authorList>
            <person name="Prokchorchik M."/>
            <person name="Lee Y."/>
            <person name="Seo J."/>
            <person name="Cho J.-H."/>
            <person name="Park Y.-E."/>
            <person name="Jang D.-C."/>
            <person name="Im J.-S."/>
            <person name="Choi J.-G."/>
            <person name="Park H.-J."/>
            <person name="Lee G.-B."/>
            <person name="Lee Y.-G."/>
            <person name="Hong S.-Y."/>
            <person name="Cho K."/>
            <person name="Sohn K.H."/>
        </authorList>
    </citation>
    <scope>NUCLEOTIDE SEQUENCE</scope>
    <source>
        <strain evidence="1">KR_1_A1</strain>
    </source>
</reference>
<name>A0A833S569_PHYIN</name>
<comment type="caution">
    <text evidence="1">The sequence shown here is derived from an EMBL/GenBank/DDBJ whole genome shotgun (WGS) entry which is preliminary data.</text>
</comment>
<protein>
    <submittedName>
        <fullName evidence="1">Uncharacterized protein</fullName>
    </submittedName>
</protein>